<accession>F6EMP0</accession>
<reference evidence="1 2" key="1">
    <citation type="journal article" date="2011" name="J. Bacteriol.">
        <title>Complete genome sequence of Amycolicicoccus subflavus DQS3-9A1T, an actinomycete isolated from crude oil-polluted soil.</title>
        <authorList>
            <person name="Cai M."/>
            <person name="Chen W.M."/>
            <person name="Nie Y."/>
            <person name="Chi C.Q."/>
            <person name="Wang Y.N."/>
            <person name="Tang Y.Q."/>
            <person name="Li G.Y."/>
            <person name="Wu X.L."/>
        </authorList>
    </citation>
    <scope>NUCLEOTIDE SEQUENCE [LARGE SCALE GENOMIC DNA]</scope>
    <source>
        <strain evidence="2">DSM 45089 / DQS3-9A1</strain>
    </source>
</reference>
<evidence type="ECO:0000313" key="2">
    <source>
        <dbReference type="Proteomes" id="UP000009235"/>
    </source>
</evidence>
<dbReference type="HOGENOM" id="CLU_2505509_0_0_11"/>
<gene>
    <name evidence="1" type="ordered locus">AS9A_3153</name>
</gene>
<dbReference type="KEGG" id="asd:AS9A_3153"/>
<evidence type="ECO:0000313" key="1">
    <source>
        <dbReference type="EMBL" id="AEF41598.1"/>
    </source>
</evidence>
<proteinExistence type="predicted"/>
<dbReference type="AlphaFoldDB" id="F6EMP0"/>
<dbReference type="EMBL" id="CP002786">
    <property type="protein sequence ID" value="AEF41598.1"/>
    <property type="molecule type" value="Genomic_DNA"/>
</dbReference>
<dbReference type="RefSeq" id="WP_013807947.1">
    <property type="nucleotide sequence ID" value="NC_015564.1"/>
</dbReference>
<name>F6EMP0_HOYSD</name>
<dbReference type="Proteomes" id="UP000009235">
    <property type="component" value="Chromosome"/>
</dbReference>
<sequence>MGVDRTGANTLAGVDGEGPYARTLSLGDVCFAPLLHGDHDDLQLLAGRGELTSSSNASAVYARPAGVVLGEVDLAALEQAPGSRR</sequence>
<organism evidence="1 2">
    <name type="scientific">Hoyosella subflava (strain DSM 45089 / JCM 17490 / NBRC 109087 / DQS3-9A1)</name>
    <name type="common">Amycolicicoccus subflavus</name>
    <dbReference type="NCBI Taxonomy" id="443218"/>
    <lineage>
        <taxon>Bacteria</taxon>
        <taxon>Bacillati</taxon>
        <taxon>Actinomycetota</taxon>
        <taxon>Actinomycetes</taxon>
        <taxon>Mycobacteriales</taxon>
        <taxon>Hoyosellaceae</taxon>
        <taxon>Hoyosella</taxon>
    </lineage>
</organism>
<protein>
    <submittedName>
        <fullName evidence="1">Uncharacterized protein</fullName>
    </submittedName>
</protein>
<keyword evidence="2" id="KW-1185">Reference proteome</keyword>